<dbReference type="InterPro" id="IPR008250">
    <property type="entry name" value="ATPase_P-typ_transduc_dom_A_sf"/>
</dbReference>
<feature type="transmembrane region" description="Helical" evidence="18">
    <location>
        <begin position="825"/>
        <end position="847"/>
    </location>
</feature>
<organism evidence="20 21">
    <name type="scientific">Paraburkholderia phymatum (strain DSM 17167 / CIP 108236 / LMG 21445 / STM815)</name>
    <name type="common">Burkholderia phymatum</name>
    <dbReference type="NCBI Taxonomy" id="391038"/>
    <lineage>
        <taxon>Bacteria</taxon>
        <taxon>Pseudomonadati</taxon>
        <taxon>Pseudomonadota</taxon>
        <taxon>Betaproteobacteria</taxon>
        <taxon>Burkholderiales</taxon>
        <taxon>Burkholderiaceae</taxon>
        <taxon>Paraburkholderia</taxon>
    </lineage>
</organism>
<dbReference type="Pfam" id="PF13246">
    <property type="entry name" value="Cation_ATPase"/>
    <property type="match status" value="1"/>
</dbReference>
<keyword evidence="11" id="KW-0067">ATP-binding</keyword>
<keyword evidence="6" id="KW-1003">Cell membrane</keyword>
<comment type="subcellular location">
    <subcellularLocation>
        <location evidence="2">Cell inner membrane</location>
        <topology evidence="2">Multi-pass membrane protein</topology>
    </subcellularLocation>
</comment>
<keyword evidence="7" id="KW-0997">Cell inner membrane</keyword>
<dbReference type="PANTHER" id="PTHR42861">
    <property type="entry name" value="CALCIUM-TRANSPORTING ATPASE"/>
    <property type="match status" value="1"/>
</dbReference>
<evidence type="ECO:0000256" key="5">
    <source>
        <dbReference type="ARBA" id="ARBA00013555"/>
    </source>
</evidence>
<dbReference type="InterPro" id="IPR036412">
    <property type="entry name" value="HAD-like_sf"/>
</dbReference>
<dbReference type="EC" id="7.2.2.14" evidence="4"/>
<dbReference type="SFLD" id="SFLDG00002">
    <property type="entry name" value="C1.7:_P-type_atpase_like"/>
    <property type="match status" value="1"/>
</dbReference>
<dbReference type="NCBIfam" id="NF011702">
    <property type="entry name" value="PRK15122.1"/>
    <property type="match status" value="1"/>
</dbReference>
<dbReference type="NCBIfam" id="TIGR01494">
    <property type="entry name" value="ATPase_P-type"/>
    <property type="match status" value="2"/>
</dbReference>
<dbReference type="CDD" id="cd02077">
    <property type="entry name" value="P-type_ATPase_Mg"/>
    <property type="match status" value="1"/>
</dbReference>
<dbReference type="SUPFAM" id="SSF56784">
    <property type="entry name" value="HAD-like"/>
    <property type="match status" value="1"/>
</dbReference>
<comment type="function">
    <text evidence="1">Mediates magnesium influx to the cytosol.</text>
</comment>
<comment type="catalytic activity">
    <reaction evidence="17">
        <text>Mg(2+)(out) + ATP + H2O = Mg(2+)(in) + ADP + phosphate + H(+)</text>
        <dbReference type="Rhea" id="RHEA:10260"/>
        <dbReference type="ChEBI" id="CHEBI:15377"/>
        <dbReference type="ChEBI" id="CHEBI:15378"/>
        <dbReference type="ChEBI" id="CHEBI:18420"/>
        <dbReference type="ChEBI" id="CHEBI:30616"/>
        <dbReference type="ChEBI" id="CHEBI:43474"/>
        <dbReference type="ChEBI" id="CHEBI:456216"/>
        <dbReference type="EC" id="7.2.2.14"/>
    </reaction>
</comment>
<name>B2JH48_PARP8</name>
<evidence type="ECO:0000256" key="12">
    <source>
        <dbReference type="ARBA" id="ARBA00022842"/>
    </source>
</evidence>
<dbReference type="GO" id="GO:0016887">
    <property type="term" value="F:ATP hydrolysis activity"/>
    <property type="evidence" value="ECO:0007669"/>
    <property type="project" value="InterPro"/>
</dbReference>
<dbReference type="InterPro" id="IPR006068">
    <property type="entry name" value="ATPase_P-typ_cation-transptr_C"/>
</dbReference>
<evidence type="ECO:0000256" key="4">
    <source>
        <dbReference type="ARBA" id="ARBA00012786"/>
    </source>
</evidence>
<keyword evidence="12" id="KW-0460">Magnesium</keyword>
<evidence type="ECO:0000256" key="14">
    <source>
        <dbReference type="ARBA" id="ARBA00022989"/>
    </source>
</evidence>
<dbReference type="SUPFAM" id="SSF81665">
    <property type="entry name" value="Calcium ATPase, transmembrane domain M"/>
    <property type="match status" value="1"/>
</dbReference>
<dbReference type="STRING" id="391038.Bphy_1097"/>
<dbReference type="PRINTS" id="PR01836">
    <property type="entry name" value="MGATPASE"/>
</dbReference>
<evidence type="ECO:0000256" key="6">
    <source>
        <dbReference type="ARBA" id="ARBA00022475"/>
    </source>
</evidence>
<dbReference type="SUPFAM" id="SSF81653">
    <property type="entry name" value="Calcium ATPase, transduction domain A"/>
    <property type="match status" value="1"/>
</dbReference>
<dbReference type="SMART" id="SM00831">
    <property type="entry name" value="Cation_ATPase_N"/>
    <property type="match status" value="1"/>
</dbReference>
<evidence type="ECO:0000256" key="15">
    <source>
        <dbReference type="ARBA" id="ARBA00023136"/>
    </source>
</evidence>
<evidence type="ECO:0000256" key="7">
    <source>
        <dbReference type="ARBA" id="ARBA00022519"/>
    </source>
</evidence>
<dbReference type="KEGG" id="bph:Bphy_1097"/>
<dbReference type="SFLD" id="SFLDS00003">
    <property type="entry name" value="Haloacid_Dehalogenase"/>
    <property type="match status" value="1"/>
</dbReference>
<keyword evidence="10" id="KW-0547">Nucleotide-binding</keyword>
<dbReference type="RefSeq" id="WP_012400500.1">
    <property type="nucleotide sequence ID" value="NC_010622.1"/>
</dbReference>
<keyword evidence="8" id="KW-0597">Phosphoprotein</keyword>
<dbReference type="Pfam" id="PF00122">
    <property type="entry name" value="E1-E2_ATPase"/>
    <property type="match status" value="1"/>
</dbReference>
<gene>
    <name evidence="20" type="ordered locus">Bphy_1097</name>
</gene>
<accession>B2JH48</accession>
<keyword evidence="13" id="KW-1278">Translocase</keyword>
<feature type="transmembrane region" description="Helical" evidence="18">
    <location>
        <begin position="762"/>
        <end position="781"/>
    </location>
</feature>
<evidence type="ECO:0000256" key="2">
    <source>
        <dbReference type="ARBA" id="ARBA00004429"/>
    </source>
</evidence>
<dbReference type="Gene3D" id="3.40.1110.10">
    <property type="entry name" value="Calcium-transporting ATPase, cytoplasmic domain N"/>
    <property type="match status" value="1"/>
</dbReference>
<dbReference type="GO" id="GO:0005524">
    <property type="term" value="F:ATP binding"/>
    <property type="evidence" value="ECO:0007669"/>
    <property type="project" value="UniProtKB-KW"/>
</dbReference>
<dbReference type="NCBIfam" id="TIGR01524">
    <property type="entry name" value="ATPase-IIIB_Mg"/>
    <property type="match status" value="1"/>
</dbReference>
<dbReference type="Pfam" id="PF00690">
    <property type="entry name" value="Cation_ATPase_N"/>
    <property type="match status" value="1"/>
</dbReference>
<dbReference type="EMBL" id="CP001043">
    <property type="protein sequence ID" value="ACC70286.1"/>
    <property type="molecule type" value="Genomic_DNA"/>
</dbReference>
<sequence length="890" mass="96383">MQTAETHNVRSPPSTLLERLCRSSRGPAHQPSTDGASLADCAQLSAEEVLARVHGTAGGLSTEEAERRLRVSGPNRVVHDTRHTVIGELINRTLNPLNLLLLLLATASYALGDPRAAIMIGVMVFLSTSLSFVQEHRSNQAADALRKMVRTTATVVRRIGEDSPTHIDIPIEHIVPGDVVLLSAGDMVPADLRLISARDLFVNQSALTGESMPCEKHANASPTSVDSQFDLANICYMGSAIISGVGCGVVVSTGKTTVFGGIADVVAGQRVQTSFDKGVTRFTWLMIRFILVMVPLVFVINGLTKGNWFEAVLFAVAVGVGLTPEMLPMIVTVNLAKGAIDMSRKRVIVKRLNAIQNFGALDVLCTDKTGTLTQDRIILKRHLDIHGNESDRVLEYAYLNSAHQSGLKNLLDVAVLKHVELHEQLRAHENFTKIDEMPFDFERRRMSVVLARDDGAHIMISKGAVEEMFSVSTRYAIEGDTGTLDKSHYAATKAITDALNAEGFRVVAVAYKEMPPDQTAYSVADERELTLLGFIAFLDPPKETAAAALAALKTSGVQVKILTGDNDRVTRKICHDVGIEVDRIVLGKELEALTPAELADLAEKECVFAKVSPSQKASIVNALHGKGHVVGFLGDGINDGPALKASDVGVSVDSAVDIAKDSADIILLEKSLAVLGEGVLEGRKVFGNITKYIKMGASSNFGNMFSVLGASILLPFLPMAPIQVLTNNLLYDFSQASIPTDNVDAEYLAVPRRWDLGNIVKFMLLIGPVSSLFDYATFFMMLKMFDAWDNPALFQTGWFVESLLTQTLIIHIIRTAKVPFVESRASSALIATSVAVAVAGISLPFSAIGKMLGFTPLPWTYWPALLLILVSYAALTHLTKTWFVRRFGLG</sequence>
<evidence type="ECO:0000256" key="10">
    <source>
        <dbReference type="ARBA" id="ARBA00022741"/>
    </source>
</evidence>
<reference evidence="21" key="1">
    <citation type="journal article" date="2014" name="Stand. Genomic Sci.">
        <title>Complete genome sequence of Burkholderia phymatum STM815(T), a broad host range and efficient nitrogen-fixing symbiont of Mimosa species.</title>
        <authorList>
            <person name="Moulin L."/>
            <person name="Klonowska A."/>
            <person name="Caroline B."/>
            <person name="Booth K."/>
            <person name="Vriezen J.A."/>
            <person name="Melkonian R."/>
            <person name="James E.K."/>
            <person name="Young J.P."/>
            <person name="Bena G."/>
            <person name="Hauser L."/>
            <person name="Land M."/>
            <person name="Kyrpides N."/>
            <person name="Bruce D."/>
            <person name="Chain P."/>
            <person name="Copeland A."/>
            <person name="Pitluck S."/>
            <person name="Woyke T."/>
            <person name="Lizotte-Waniewski M."/>
            <person name="Bristow J."/>
            <person name="Riley M."/>
        </authorList>
    </citation>
    <scope>NUCLEOTIDE SEQUENCE [LARGE SCALE GENOMIC DNA]</scope>
    <source>
        <strain evidence="21">DSM 17167 / CIP 108236 / LMG 21445 / STM815</strain>
    </source>
</reference>
<keyword evidence="21" id="KW-1185">Reference proteome</keyword>
<dbReference type="InterPro" id="IPR006415">
    <property type="entry name" value="P-type_ATPase_IIIB"/>
</dbReference>
<dbReference type="SFLD" id="SFLDF00027">
    <property type="entry name" value="p-type_atpase"/>
    <property type="match status" value="1"/>
</dbReference>
<feature type="transmembrane region" description="Helical" evidence="18">
    <location>
        <begin position="116"/>
        <end position="133"/>
    </location>
</feature>
<dbReference type="OrthoDB" id="9814270at2"/>
<protein>
    <recommendedName>
        <fullName evidence="5">Magnesium-transporting ATPase, P-type 1</fullName>
        <ecNumber evidence="4">7.2.2.14</ecNumber>
    </recommendedName>
    <alternativeName>
        <fullName evidence="16">Mg(2+) transport ATPase, P-type 1</fullName>
    </alternativeName>
</protein>
<evidence type="ECO:0000256" key="9">
    <source>
        <dbReference type="ARBA" id="ARBA00022692"/>
    </source>
</evidence>
<dbReference type="InterPro" id="IPR023299">
    <property type="entry name" value="ATPase_P-typ_cyto_dom_N"/>
</dbReference>
<evidence type="ECO:0000256" key="11">
    <source>
        <dbReference type="ARBA" id="ARBA00022840"/>
    </source>
</evidence>
<dbReference type="InterPro" id="IPR018303">
    <property type="entry name" value="ATPase_P-typ_P_site"/>
</dbReference>
<evidence type="ECO:0000256" key="16">
    <source>
        <dbReference type="ARBA" id="ARBA00029806"/>
    </source>
</evidence>
<dbReference type="PROSITE" id="PS00154">
    <property type="entry name" value="ATPASE_E1_E2"/>
    <property type="match status" value="1"/>
</dbReference>
<comment type="similarity">
    <text evidence="3">Belongs to the cation transport ATPase (P-type) (TC 3.A.3) family. Type IIIB subfamily.</text>
</comment>
<dbReference type="InterPro" id="IPR001757">
    <property type="entry name" value="P_typ_ATPase"/>
</dbReference>
<feature type="transmembrane region" description="Helical" evidence="18">
    <location>
        <begin position="793"/>
        <end position="813"/>
    </location>
</feature>
<keyword evidence="15 18" id="KW-0472">Membrane</keyword>
<evidence type="ECO:0000256" key="8">
    <source>
        <dbReference type="ARBA" id="ARBA00022553"/>
    </source>
</evidence>
<evidence type="ECO:0000313" key="21">
    <source>
        <dbReference type="Proteomes" id="UP000001192"/>
    </source>
</evidence>
<dbReference type="HOGENOM" id="CLU_002360_6_3_4"/>
<dbReference type="Gene3D" id="2.70.150.10">
    <property type="entry name" value="Calcium-transporting ATPase, cytoplasmic transduction domain A"/>
    <property type="match status" value="1"/>
</dbReference>
<dbReference type="InterPro" id="IPR044492">
    <property type="entry name" value="P_typ_ATPase_HD_dom"/>
</dbReference>
<dbReference type="InterPro" id="IPR023214">
    <property type="entry name" value="HAD_sf"/>
</dbReference>
<evidence type="ECO:0000256" key="17">
    <source>
        <dbReference type="ARBA" id="ARBA00047295"/>
    </source>
</evidence>
<feature type="transmembrane region" description="Helical" evidence="18">
    <location>
        <begin position="93"/>
        <end position="110"/>
    </location>
</feature>
<proteinExistence type="inferred from homology"/>
<keyword evidence="14 18" id="KW-1133">Transmembrane helix</keyword>
<dbReference type="Pfam" id="PF00689">
    <property type="entry name" value="Cation_ATPase_C"/>
    <property type="match status" value="1"/>
</dbReference>
<dbReference type="Proteomes" id="UP000001192">
    <property type="component" value="Chromosome 1"/>
</dbReference>
<dbReference type="AlphaFoldDB" id="B2JH48"/>
<dbReference type="InterPro" id="IPR004014">
    <property type="entry name" value="ATPase_P-typ_cation-transptr_N"/>
</dbReference>
<feature type="transmembrane region" description="Helical" evidence="18">
    <location>
        <begin position="282"/>
        <end position="300"/>
    </location>
</feature>
<dbReference type="Gene3D" id="3.40.50.1000">
    <property type="entry name" value="HAD superfamily/HAD-like"/>
    <property type="match status" value="1"/>
</dbReference>
<dbReference type="eggNOG" id="COG0474">
    <property type="taxonomic scope" value="Bacteria"/>
</dbReference>
<feature type="transmembrane region" description="Helical" evidence="18">
    <location>
        <begin position="859"/>
        <end position="878"/>
    </location>
</feature>
<feature type="domain" description="Cation-transporting P-type ATPase N-terminal" evidence="19">
    <location>
        <begin position="40"/>
        <end position="113"/>
    </location>
</feature>
<dbReference type="InterPro" id="IPR059000">
    <property type="entry name" value="ATPase_P-type_domA"/>
</dbReference>
<evidence type="ECO:0000259" key="19">
    <source>
        <dbReference type="SMART" id="SM00831"/>
    </source>
</evidence>
<evidence type="ECO:0000313" key="20">
    <source>
        <dbReference type="EMBL" id="ACC70286.1"/>
    </source>
</evidence>
<dbReference type="Gene3D" id="1.20.1110.10">
    <property type="entry name" value="Calcium-transporting ATPase, transmembrane domain"/>
    <property type="match status" value="1"/>
</dbReference>
<dbReference type="GO" id="GO:0015444">
    <property type="term" value="F:P-type magnesium transporter activity"/>
    <property type="evidence" value="ECO:0007669"/>
    <property type="project" value="UniProtKB-EC"/>
</dbReference>
<evidence type="ECO:0000256" key="13">
    <source>
        <dbReference type="ARBA" id="ARBA00022967"/>
    </source>
</evidence>
<evidence type="ECO:0000256" key="1">
    <source>
        <dbReference type="ARBA" id="ARBA00003954"/>
    </source>
</evidence>
<evidence type="ECO:0000256" key="18">
    <source>
        <dbReference type="SAM" id="Phobius"/>
    </source>
</evidence>
<dbReference type="GO" id="GO:0005886">
    <property type="term" value="C:plasma membrane"/>
    <property type="evidence" value="ECO:0007669"/>
    <property type="project" value="UniProtKB-SubCell"/>
</dbReference>
<evidence type="ECO:0000256" key="3">
    <source>
        <dbReference type="ARBA" id="ARBA00008746"/>
    </source>
</evidence>
<feature type="transmembrane region" description="Helical" evidence="18">
    <location>
        <begin position="312"/>
        <end position="336"/>
    </location>
</feature>
<keyword evidence="9 18" id="KW-0812">Transmembrane</keyword>
<dbReference type="InterPro" id="IPR023298">
    <property type="entry name" value="ATPase_P-typ_TM_dom_sf"/>
</dbReference>